<dbReference type="Pfam" id="PF24647">
    <property type="entry name" value="Phage_blade"/>
    <property type="match status" value="1"/>
</dbReference>
<dbReference type="Proteomes" id="UP000225148">
    <property type="component" value="Segment"/>
</dbReference>
<dbReference type="InterPro" id="IPR056962">
    <property type="entry name" value="Phage_blade"/>
</dbReference>
<dbReference type="EMBL" id="MF036690">
    <property type="protein sequence ID" value="ARW57624.1"/>
    <property type="molecule type" value="Genomic_DNA"/>
</dbReference>
<protein>
    <submittedName>
        <fullName evidence="1">Uncharacterized protein</fullName>
    </submittedName>
</protein>
<dbReference type="OrthoDB" id="23528at10239"/>
<name>A0A1Z1LXQ9_9CAUD</name>
<evidence type="ECO:0000313" key="1">
    <source>
        <dbReference type="EMBL" id="ARW57624.1"/>
    </source>
</evidence>
<dbReference type="GeneID" id="40085610"/>
<reference evidence="1 2" key="1">
    <citation type="submission" date="2017-04" db="EMBL/GenBank/DDBJ databases">
        <title>Environmental T4-family bacteriophages evolve to escape abortive infection via multiple routes in a bacterial host employing altruistic suicide through Type III toxin-antitoxin systems.</title>
        <authorList>
            <person name="Chen B."/>
            <person name="Salmond G.P.C."/>
            <person name="Akusobi C."/>
            <person name="Fang X."/>
        </authorList>
    </citation>
    <scope>NUCLEOTIDE SEQUENCE [LARGE SCALE GENOMIC DNA]</scope>
</reference>
<proteinExistence type="predicted"/>
<accession>A0A1Z1LXQ9</accession>
<evidence type="ECO:0000313" key="2">
    <source>
        <dbReference type="Proteomes" id="UP000225148"/>
    </source>
</evidence>
<organism evidence="1 2">
    <name type="scientific">Serratia phage CHI14</name>
    <dbReference type="NCBI Taxonomy" id="2006941"/>
    <lineage>
        <taxon>Viruses</taxon>
        <taxon>Duplodnaviria</taxon>
        <taxon>Heunggongvirae</taxon>
        <taxon>Uroviricota</taxon>
        <taxon>Caudoviricetes</taxon>
        <taxon>Pantevenvirales</taxon>
        <taxon>Straboviridae</taxon>
        <taxon>Tevenvirinae</taxon>
        <taxon>Winklervirus</taxon>
        <taxon>Winklervirus chi14</taxon>
    </lineage>
</organism>
<dbReference type="RefSeq" id="YP_009609526.1">
    <property type="nucleotide sequence ID" value="NC_041996.1"/>
</dbReference>
<keyword evidence="2" id="KW-1185">Reference proteome</keyword>
<dbReference type="KEGG" id="vg:40085610"/>
<sequence>MKAYLETIVVARKAGGDVSTSCSQIVLDFKDYNAYITFSDRLDTYEKTMYFEVYRTLMPM</sequence>